<proteinExistence type="predicted"/>
<feature type="region of interest" description="Disordered" evidence="2">
    <location>
        <begin position="198"/>
        <end position="400"/>
    </location>
</feature>
<dbReference type="Gene3D" id="3.40.50.410">
    <property type="entry name" value="von Willebrand factor, type A domain"/>
    <property type="match status" value="1"/>
</dbReference>
<accession>A0A2H0NBH6</accession>
<evidence type="ECO:0000256" key="1">
    <source>
        <dbReference type="SAM" id="Coils"/>
    </source>
</evidence>
<evidence type="ECO:0000256" key="2">
    <source>
        <dbReference type="SAM" id="MobiDB-lite"/>
    </source>
</evidence>
<feature type="compositionally biased region" description="Acidic residues" evidence="2">
    <location>
        <begin position="198"/>
        <end position="208"/>
    </location>
</feature>
<feature type="compositionally biased region" description="Low complexity" evidence="2">
    <location>
        <begin position="332"/>
        <end position="350"/>
    </location>
</feature>
<gene>
    <name evidence="3" type="ORF">COV55_04625</name>
</gene>
<evidence type="ECO:0000313" key="3">
    <source>
        <dbReference type="EMBL" id="PIR06238.1"/>
    </source>
</evidence>
<reference evidence="3 4" key="1">
    <citation type="submission" date="2017-09" db="EMBL/GenBank/DDBJ databases">
        <title>Depth-based differentiation of microbial function through sediment-hosted aquifers and enrichment of novel symbionts in the deep terrestrial subsurface.</title>
        <authorList>
            <person name="Probst A.J."/>
            <person name="Ladd B."/>
            <person name="Jarett J.K."/>
            <person name="Geller-Mcgrath D.E."/>
            <person name="Sieber C.M."/>
            <person name="Emerson J.B."/>
            <person name="Anantharaman K."/>
            <person name="Thomas B.C."/>
            <person name="Malmstrom R."/>
            <person name="Stieglmeier M."/>
            <person name="Klingl A."/>
            <person name="Woyke T."/>
            <person name="Ryan C.M."/>
            <person name="Banfield J.F."/>
        </authorList>
    </citation>
    <scope>NUCLEOTIDE SEQUENCE [LARGE SCALE GENOMIC DNA]</scope>
    <source>
        <strain evidence="3">CG11_big_fil_rev_8_21_14_0_20_36_20</strain>
    </source>
</reference>
<keyword evidence="1" id="KW-0175">Coiled coil</keyword>
<protein>
    <recommendedName>
        <fullName evidence="5">VWFA domain-containing protein</fullName>
    </recommendedName>
</protein>
<dbReference type="Proteomes" id="UP000230564">
    <property type="component" value="Unassembled WGS sequence"/>
</dbReference>
<evidence type="ECO:0000313" key="4">
    <source>
        <dbReference type="Proteomes" id="UP000230564"/>
    </source>
</evidence>
<dbReference type="EMBL" id="PCWQ01000016">
    <property type="protein sequence ID" value="PIR06238.1"/>
    <property type="molecule type" value="Genomic_DNA"/>
</dbReference>
<dbReference type="InterPro" id="IPR036465">
    <property type="entry name" value="vWFA_dom_sf"/>
</dbReference>
<evidence type="ECO:0008006" key="5">
    <source>
        <dbReference type="Google" id="ProtNLM"/>
    </source>
</evidence>
<feature type="coiled-coil region" evidence="1">
    <location>
        <begin position="459"/>
        <end position="487"/>
    </location>
</feature>
<organism evidence="3 4">
    <name type="scientific">Candidatus Komeilibacteria bacterium CG11_big_fil_rev_8_21_14_0_20_36_20</name>
    <dbReference type="NCBI Taxonomy" id="1974477"/>
    <lineage>
        <taxon>Bacteria</taxon>
        <taxon>Candidatus Komeiliibacteriota</taxon>
    </lineage>
</organism>
<name>A0A2H0NBH6_9BACT</name>
<feature type="compositionally biased region" description="Low complexity" evidence="2">
    <location>
        <begin position="381"/>
        <end position="392"/>
    </location>
</feature>
<sequence length="748" mass="82535">MEEELAKPEEEPIVYNIKEYGINEAELTPEQLENLQKVRTFAQSTSKAYRTVMRLLMTGYQQKNPNFTDKMIQKMMERGYDVPDFSIHGSQSAQEFLSQREELGIDSFSDNFLINFQLPKPLAKFWYKGGNGSKSQPVKDGEIEWGHFYRMAMPMIYNGVDRAGMQGLYLNRLNQFGQHDPKKYYYLWEAINTALENEANESDESEDSEKDKGEDQGSESENGESGEGQEQGSESGQGEGQGEGAGEGGSQGGGQPGGEMGGGEGGEPGGSESGGGMPSAGEMQEMLSQMQDMLNQVKEQGGAPGAGQEAVDQLLEKLDQMQQSLEDGGSLQDMAGQMQDAMQKMSEMMGGMEGGEPGQGEGQGEGSGESGESSGEGSGESTGESGEQSHGQFQKGGQTNEKAVEGMFSKPNEELLKQLRQAEEMVGSKFTTQDESGNLVAKDMSQSMGENLKAETSQLTQAQAKQMETLEELKRQQQSKMEAMYREMSGLDGEALRVYVDYMESTKDFINDLKDFFIEKFKLDKEYLRERNQRRGARLQRGFTQNILGQKEGRTVISPRSFERKRPLEKPQLAWTLVIDNSGSCGGEIIEQEKKLAVALVEVAKELDIPLEIVTFGGPDQFTFLKGFEQDISGDDLQKMVLLNADQGTPDVITLEAACTSMGKFTDKFKRSYNFVYFMTDGQSGEGSIQEVIKRHKKDMVITGIGMAGAAQTIAQTWGKNAVEVPDVKRLSDAFIRKVEDQIDSIFD</sequence>
<dbReference type="SUPFAM" id="SSF53300">
    <property type="entry name" value="vWA-like"/>
    <property type="match status" value="1"/>
</dbReference>
<feature type="compositionally biased region" description="Polar residues" evidence="2">
    <location>
        <begin position="286"/>
        <end position="298"/>
    </location>
</feature>
<comment type="caution">
    <text evidence="3">The sequence shown here is derived from an EMBL/GenBank/DDBJ whole genome shotgun (WGS) entry which is preliminary data.</text>
</comment>
<dbReference type="AlphaFoldDB" id="A0A2H0NBH6"/>
<feature type="compositionally biased region" description="Gly residues" evidence="2">
    <location>
        <begin position="235"/>
        <end position="278"/>
    </location>
</feature>
<feature type="compositionally biased region" description="Gly residues" evidence="2">
    <location>
        <begin position="351"/>
        <end position="380"/>
    </location>
</feature>